<comment type="function">
    <text evidence="1">This subunit may be involved in monitoring complementarity of crRNA and target RNA.</text>
</comment>
<dbReference type="NCBIfam" id="TIGR01870">
    <property type="entry name" value="cas_TM1810_Csm2"/>
    <property type="match status" value="1"/>
</dbReference>
<dbReference type="GO" id="GO:0051607">
    <property type="term" value="P:defense response to virus"/>
    <property type="evidence" value="ECO:0007669"/>
    <property type="project" value="UniProtKB-KW"/>
</dbReference>
<dbReference type="InterPro" id="IPR010149">
    <property type="entry name" value="CRISPR-assoc_prot_Csm2_III-A"/>
</dbReference>
<proteinExistence type="inferred from homology"/>
<evidence type="ECO:0000256" key="5">
    <source>
        <dbReference type="ARBA" id="ARBA00023118"/>
    </source>
</evidence>
<comment type="similarity">
    <text evidence="2">Belongs to the CRISPR-associated Csm2 family.</text>
</comment>
<dbReference type="EMBL" id="MZGS01000006">
    <property type="protein sequence ID" value="PWB88374.1"/>
    <property type="molecule type" value="Genomic_DNA"/>
</dbReference>
<sequence length="143" mass="16518">MSDINDVIGKINACGTLSEIPTKDFLDAETGYAHIVAKNSKKLNTTQLRKFFAALKKLEQKDTWDEIETEFYLLKPRMAVSVGRKNLPKPFYDVILAAMAKVDNVSDEEVIVKNFDIFVKFFEAIVAYHKYEEEVSKSQRRRY</sequence>
<keyword evidence="8" id="KW-1185">Reference proteome</keyword>
<dbReference type="GO" id="GO:0003723">
    <property type="term" value="F:RNA binding"/>
    <property type="evidence" value="ECO:0007669"/>
    <property type="project" value="UniProtKB-KW"/>
</dbReference>
<dbReference type="Pfam" id="PF03750">
    <property type="entry name" value="Csm2_III-A"/>
    <property type="match status" value="1"/>
</dbReference>
<keyword evidence="5" id="KW-0051">Antiviral defense</keyword>
<evidence type="ECO:0000256" key="3">
    <source>
        <dbReference type="ARBA" id="ARBA00016118"/>
    </source>
</evidence>
<organism evidence="7 8">
    <name type="scientific">Methanobrevibacter thaueri</name>
    <dbReference type="NCBI Taxonomy" id="190975"/>
    <lineage>
        <taxon>Archaea</taxon>
        <taxon>Methanobacteriati</taxon>
        <taxon>Methanobacteriota</taxon>
        <taxon>Methanomada group</taxon>
        <taxon>Methanobacteria</taxon>
        <taxon>Methanobacteriales</taxon>
        <taxon>Methanobacteriaceae</taxon>
        <taxon>Methanobrevibacter</taxon>
    </lineage>
</organism>
<accession>A0A315XQY1</accession>
<gene>
    <name evidence="7" type="ORF">MBBTH_01050</name>
</gene>
<evidence type="ECO:0000313" key="7">
    <source>
        <dbReference type="EMBL" id="PWB88374.1"/>
    </source>
</evidence>
<evidence type="ECO:0000256" key="4">
    <source>
        <dbReference type="ARBA" id="ARBA00022884"/>
    </source>
</evidence>
<dbReference type="OrthoDB" id="98719at2157"/>
<dbReference type="CDD" id="cd09647">
    <property type="entry name" value="Csm2_III-A"/>
    <property type="match status" value="1"/>
</dbReference>
<reference evidence="7 8" key="1">
    <citation type="submission" date="2017-03" db="EMBL/GenBank/DDBJ databases">
        <title>Genome sequence of Methanobrevibacter thaueri.</title>
        <authorList>
            <person name="Poehlein A."/>
            <person name="Seedorf H."/>
            <person name="Daniel R."/>
        </authorList>
    </citation>
    <scope>NUCLEOTIDE SEQUENCE [LARGE SCALE GENOMIC DNA]</scope>
    <source>
        <strain evidence="7 8">DSM 11995</strain>
    </source>
</reference>
<keyword evidence="4" id="KW-0694">RNA-binding</keyword>
<dbReference type="RefSeq" id="WP_116591100.1">
    <property type="nucleotide sequence ID" value="NZ_MZGS01000006.1"/>
</dbReference>
<name>A0A315XQY1_9EURY</name>
<protein>
    <recommendedName>
        <fullName evidence="3">CRISPR system Cms protein Csm2</fullName>
    </recommendedName>
    <alternativeName>
        <fullName evidence="6">CRISPR type III A-associated protein Csm2</fullName>
    </alternativeName>
</protein>
<comment type="caution">
    <text evidence="7">The sequence shown here is derived from an EMBL/GenBank/DDBJ whole genome shotgun (WGS) entry which is preliminary data.</text>
</comment>
<evidence type="ECO:0000256" key="2">
    <source>
        <dbReference type="ARBA" id="ARBA00006896"/>
    </source>
</evidence>
<dbReference type="Proteomes" id="UP000251717">
    <property type="component" value="Unassembled WGS sequence"/>
</dbReference>
<evidence type="ECO:0000313" key="8">
    <source>
        <dbReference type="Proteomes" id="UP000251717"/>
    </source>
</evidence>
<evidence type="ECO:0000256" key="6">
    <source>
        <dbReference type="ARBA" id="ARBA00031723"/>
    </source>
</evidence>
<dbReference type="AlphaFoldDB" id="A0A315XQY1"/>
<evidence type="ECO:0000256" key="1">
    <source>
        <dbReference type="ARBA" id="ARBA00003640"/>
    </source>
</evidence>